<dbReference type="OrthoDB" id="7184927at2"/>
<name>A0A5C1YRY5_9PROT</name>
<feature type="transmembrane region" description="Helical" evidence="1">
    <location>
        <begin position="53"/>
        <end position="72"/>
    </location>
</feature>
<keyword evidence="3" id="KW-1185">Reference proteome</keyword>
<evidence type="ECO:0000313" key="2">
    <source>
        <dbReference type="EMBL" id="QEO17890.1"/>
    </source>
</evidence>
<feature type="transmembrane region" description="Helical" evidence="1">
    <location>
        <begin position="129"/>
        <end position="150"/>
    </location>
</feature>
<keyword evidence="1" id="KW-0812">Transmembrane</keyword>
<evidence type="ECO:0000313" key="3">
    <source>
        <dbReference type="Proteomes" id="UP000324536"/>
    </source>
</evidence>
<dbReference type="Proteomes" id="UP000324536">
    <property type="component" value="Chromosome"/>
</dbReference>
<dbReference type="EMBL" id="CP043506">
    <property type="protein sequence ID" value="QEO17890.1"/>
    <property type="molecule type" value="Genomic_DNA"/>
</dbReference>
<gene>
    <name evidence="2" type="ORF">FLP30_09210</name>
</gene>
<organism evidence="2 3">
    <name type="scientific">Acetobacter vaccinii</name>
    <dbReference type="NCBI Taxonomy" id="2592655"/>
    <lineage>
        <taxon>Bacteria</taxon>
        <taxon>Pseudomonadati</taxon>
        <taxon>Pseudomonadota</taxon>
        <taxon>Alphaproteobacteria</taxon>
        <taxon>Acetobacterales</taxon>
        <taxon>Acetobacteraceae</taxon>
        <taxon>Acetobacter</taxon>
    </lineage>
</organism>
<feature type="transmembrane region" description="Helical" evidence="1">
    <location>
        <begin position="195"/>
        <end position="212"/>
    </location>
</feature>
<feature type="transmembrane region" description="Helical" evidence="1">
    <location>
        <begin position="251"/>
        <end position="277"/>
    </location>
</feature>
<reference evidence="2 3" key="1">
    <citation type="submission" date="2019-09" db="EMBL/GenBank/DDBJ databases">
        <title>Genome sequencing of strain KACC 21233.</title>
        <authorList>
            <person name="Heo J."/>
            <person name="Kim S.-J."/>
            <person name="Kim J.-S."/>
            <person name="Hong S.-B."/>
            <person name="Kwon S.-W."/>
        </authorList>
    </citation>
    <scope>NUCLEOTIDE SEQUENCE [LARGE SCALE GENOMIC DNA]</scope>
    <source>
        <strain evidence="2 3">KACC 21233</strain>
    </source>
</reference>
<feature type="transmembrane region" description="Helical" evidence="1">
    <location>
        <begin position="12"/>
        <end position="33"/>
    </location>
</feature>
<evidence type="ECO:0000256" key="1">
    <source>
        <dbReference type="SAM" id="Phobius"/>
    </source>
</evidence>
<dbReference type="RefSeq" id="WP_149279566.1">
    <property type="nucleotide sequence ID" value="NZ_CP043506.1"/>
</dbReference>
<sequence>MFRTPQPVQKLYGIVIKIFRIGFPLLLIGAIALKLKQIGLQNLVHALPRSPMFYILQIPLFLLLPMTEKRIFSFLLGHRHTAPLMVFLRKRVLNATFIEYSGESYFYMWMTRQRELTKTQLFHAIKDSALLSGAAGFVVVLGAALLLFSTHPDMTHALLGHLHWWAILLIFLPVLPALLLIGGNKLATQLSRQQVSIVFLLHLLRSALTFVLEGLVLYYSHTLSSLVLCYDLVTLRLVITRIPFLPTKDMVFLWVGISAAQMLSVSQAALAATLMMMTSIQQILDYTIVGIPWLIEHYFTKKPPQPEAIAPATPTSGPKNPPA</sequence>
<feature type="transmembrane region" description="Helical" evidence="1">
    <location>
        <begin position="162"/>
        <end position="183"/>
    </location>
</feature>
<dbReference type="KEGG" id="acek:FLP30_09210"/>
<proteinExistence type="predicted"/>
<accession>A0A5C1YRY5</accession>
<keyword evidence="1" id="KW-1133">Transmembrane helix</keyword>
<dbReference type="AlphaFoldDB" id="A0A5C1YRY5"/>
<protein>
    <submittedName>
        <fullName evidence="2">Uncharacterized protein</fullName>
    </submittedName>
</protein>
<keyword evidence="1" id="KW-0472">Membrane</keyword>